<feature type="signal peptide" evidence="1">
    <location>
        <begin position="1"/>
        <end position="23"/>
    </location>
</feature>
<gene>
    <name evidence="2" type="ORF">GS398_17745</name>
</gene>
<keyword evidence="1" id="KW-0732">Signal</keyword>
<dbReference type="Gene3D" id="2.60.40.1930">
    <property type="match status" value="1"/>
</dbReference>
<name>A0A7K1Y2B0_9SPHI</name>
<dbReference type="EMBL" id="WVHS01000004">
    <property type="protein sequence ID" value="MXV17149.1"/>
    <property type="molecule type" value="Genomic_DNA"/>
</dbReference>
<keyword evidence="3" id="KW-1185">Reference proteome</keyword>
<sequence>MRTLPCLLVCVLLYLCFSVTVHAQDLFTDSVVRKLSDYHAGNSSPALFLHFDKNVYTANETAWFTAYLLNRPATDTTHTLSVSLVSDADRTVVLKREFLVFNGLAFGDLSVPDSLPAGRYHFNAFTNHVVNGIPQSAFTQPITLKTTTEPPFQASLKLLDTVAADGFYKVLFEGFTKDKMLLKNAALSYNVTPGETVKARTNERGEYLVHIPIKDVTALNNTLRLTVSWQKDKQGLSVRLPVAPAETTLRFYPEGGYLIDATPCIVGWEAKRPGGIPVQLTGVLFCDGAPADTIFTSSLGIGKFLLTPVKGSTYFIRPFEHNLAGKDWPLPLAIDRSPAISANRSVVDDTLKVTVRNIEKGGRLVLHNFNEVFISKPIPAGGYRASFKIALDGLPRGLAALTIFDEEDRPRGERLIFAHYNQREALTATTDKPEYKPREKVTLSLLLKDAAGKPLRGIVSIACVQENRLETGNVTDIETYAYLVRLLGNLPADPMGEWARNKGYIENILLVKGWRKYSWQEAMAGKPAQPVNYQSLQFTGSVTYFKKPLKKPVAVSLLRDSAFSLLQTDKTGTFLPAIRDLILAPDKKLLISVNEKQYAGYDVRLNDPYLPVSARLAREQDAPDVAAAAINTTGSLLINRNERTIMMKEISLTSKKDDNLFGTRGFGVNACGDYVCMYNILNCPNHNGAYGNKEPVEGRIYLSNGARVVYSGCVNSAKKDDHVIRATGIYLNKEFYGSDYSELSPSQPEYFSTIFWKHGLLLNEDGTASAQFYTSDITGRFKVVVQGLTSNDVVFGEQAFTVTKPK</sequence>
<evidence type="ECO:0000313" key="2">
    <source>
        <dbReference type="EMBL" id="MXV17149.1"/>
    </source>
</evidence>
<protein>
    <recommendedName>
        <fullName evidence="4">Macroglobulin domain-containing protein</fullName>
    </recommendedName>
</protein>
<organism evidence="2 3">
    <name type="scientific">Hufsiella ginkgonis</name>
    <dbReference type="NCBI Taxonomy" id="2695274"/>
    <lineage>
        <taxon>Bacteria</taxon>
        <taxon>Pseudomonadati</taxon>
        <taxon>Bacteroidota</taxon>
        <taxon>Sphingobacteriia</taxon>
        <taxon>Sphingobacteriales</taxon>
        <taxon>Sphingobacteriaceae</taxon>
        <taxon>Hufsiella</taxon>
    </lineage>
</organism>
<dbReference type="AlphaFoldDB" id="A0A7K1Y2B0"/>
<dbReference type="RefSeq" id="WP_160908149.1">
    <property type="nucleotide sequence ID" value="NZ_WVHS01000004.1"/>
</dbReference>
<comment type="caution">
    <text evidence="2">The sequence shown here is derived from an EMBL/GenBank/DDBJ whole genome shotgun (WGS) entry which is preliminary data.</text>
</comment>
<reference evidence="2 3" key="1">
    <citation type="submission" date="2019-11" db="EMBL/GenBank/DDBJ databases">
        <title>Pedobacter sp. HMF7056 Genome sequencing and assembly.</title>
        <authorList>
            <person name="Kang H."/>
            <person name="Kim H."/>
            <person name="Joh K."/>
        </authorList>
    </citation>
    <scope>NUCLEOTIDE SEQUENCE [LARGE SCALE GENOMIC DNA]</scope>
    <source>
        <strain evidence="2 3">HMF7056</strain>
    </source>
</reference>
<evidence type="ECO:0000313" key="3">
    <source>
        <dbReference type="Proteomes" id="UP000451233"/>
    </source>
</evidence>
<accession>A0A7K1Y2B0</accession>
<proteinExistence type="predicted"/>
<evidence type="ECO:0008006" key="4">
    <source>
        <dbReference type="Google" id="ProtNLM"/>
    </source>
</evidence>
<feature type="chain" id="PRO_5029891114" description="Macroglobulin domain-containing protein" evidence="1">
    <location>
        <begin position="24"/>
        <end position="806"/>
    </location>
</feature>
<dbReference type="Proteomes" id="UP000451233">
    <property type="component" value="Unassembled WGS sequence"/>
</dbReference>
<evidence type="ECO:0000256" key="1">
    <source>
        <dbReference type="SAM" id="SignalP"/>
    </source>
</evidence>